<protein>
    <submittedName>
        <fullName evidence="1">Uncharacterized protein</fullName>
    </submittedName>
</protein>
<comment type="caution">
    <text evidence="1">The sequence shown here is derived from an EMBL/GenBank/DDBJ whole genome shotgun (WGS) entry which is preliminary data.</text>
</comment>
<gene>
    <name evidence="1" type="ORF">KC19_9G047600</name>
</gene>
<dbReference type="AlphaFoldDB" id="A0A8T0GSV1"/>
<organism evidence="1 2">
    <name type="scientific">Ceratodon purpureus</name>
    <name type="common">Fire moss</name>
    <name type="synonym">Dicranum purpureum</name>
    <dbReference type="NCBI Taxonomy" id="3225"/>
    <lineage>
        <taxon>Eukaryota</taxon>
        <taxon>Viridiplantae</taxon>
        <taxon>Streptophyta</taxon>
        <taxon>Embryophyta</taxon>
        <taxon>Bryophyta</taxon>
        <taxon>Bryophytina</taxon>
        <taxon>Bryopsida</taxon>
        <taxon>Dicranidae</taxon>
        <taxon>Pseudoditrichales</taxon>
        <taxon>Ditrichaceae</taxon>
        <taxon>Ceratodon</taxon>
    </lineage>
</organism>
<name>A0A8T0GSV1_CERPU</name>
<proteinExistence type="predicted"/>
<keyword evidence="2" id="KW-1185">Reference proteome</keyword>
<accession>A0A8T0GSV1</accession>
<evidence type="ECO:0000313" key="1">
    <source>
        <dbReference type="EMBL" id="KAG0561234.1"/>
    </source>
</evidence>
<dbReference type="Proteomes" id="UP000822688">
    <property type="component" value="Chromosome 9"/>
</dbReference>
<dbReference type="EMBL" id="CM026430">
    <property type="protein sequence ID" value="KAG0561234.1"/>
    <property type="molecule type" value="Genomic_DNA"/>
</dbReference>
<sequence length="119" mass="12753">MAAQGGRVESQGKRNVKVSKCQRPKRCCALEPVLEHCELADSNPQQCSQAAQNVMSQKLNIPLRILSKLRDGYVKLMNEMASSADLSGASTFYGATGPGTDYRASNMVVTSSGRPTSVS</sequence>
<reference evidence="1" key="1">
    <citation type="submission" date="2020-06" db="EMBL/GenBank/DDBJ databases">
        <title>WGS assembly of Ceratodon purpureus strain R40.</title>
        <authorList>
            <person name="Carey S.B."/>
            <person name="Jenkins J."/>
            <person name="Shu S."/>
            <person name="Lovell J.T."/>
            <person name="Sreedasyam A."/>
            <person name="Maumus F."/>
            <person name="Tiley G.P."/>
            <person name="Fernandez-Pozo N."/>
            <person name="Barry K."/>
            <person name="Chen C."/>
            <person name="Wang M."/>
            <person name="Lipzen A."/>
            <person name="Daum C."/>
            <person name="Saski C.A."/>
            <person name="Payton A.C."/>
            <person name="Mcbreen J.C."/>
            <person name="Conrad R.E."/>
            <person name="Kollar L.M."/>
            <person name="Olsson S."/>
            <person name="Huttunen S."/>
            <person name="Landis J.B."/>
            <person name="Wickett N.J."/>
            <person name="Johnson M.G."/>
            <person name="Rensing S.A."/>
            <person name="Grimwood J."/>
            <person name="Schmutz J."/>
            <person name="Mcdaniel S.F."/>
        </authorList>
    </citation>
    <scope>NUCLEOTIDE SEQUENCE</scope>
    <source>
        <strain evidence="1">R40</strain>
    </source>
</reference>
<evidence type="ECO:0000313" key="2">
    <source>
        <dbReference type="Proteomes" id="UP000822688"/>
    </source>
</evidence>